<reference evidence="4" key="1">
    <citation type="submission" date="2021-01" db="EMBL/GenBank/DDBJ databases">
        <title>Stenotrophomonas maltophilia.</title>
        <authorList>
            <person name="Yu Y."/>
        </authorList>
    </citation>
    <scope>NUCLEOTIDE SEQUENCE [LARGE SCALE GENOMIC DNA]</scope>
    <source>
        <strain evidence="4">As-6</strain>
    </source>
</reference>
<name>A0AAW4GMX7_9GAMM</name>
<proteinExistence type="predicted"/>
<dbReference type="AlphaFoldDB" id="A0AAW4GMX7"/>
<sequence>MYRRTAKIMMCTAMCAVPLLATSCALPTRQPEVADVRPVPAERVFPLADQGPSTGNVVVTRDIGAINGMCAVGVMVDEKMAAHLNTAETVTFALKPGRHLMTATVLEATGLCALGVTKAAMARRRSTEILVDVDTTRKYRLSYPTADSSPVIEPAF</sequence>
<evidence type="ECO:0000256" key="1">
    <source>
        <dbReference type="SAM" id="SignalP"/>
    </source>
</evidence>
<dbReference type="Proteomes" id="UP000749453">
    <property type="component" value="Unassembled WGS sequence"/>
</dbReference>
<accession>A0AAW4GMX7</accession>
<reference evidence="2" key="2">
    <citation type="submission" date="2021-01" db="EMBL/GenBank/DDBJ databases">
        <authorList>
            <person name="Yu Y."/>
        </authorList>
    </citation>
    <scope>NUCLEOTIDE SEQUENCE</scope>
    <source>
        <strain evidence="2">As-5</strain>
        <strain evidence="3">As-6</strain>
    </source>
</reference>
<evidence type="ECO:0008006" key="6">
    <source>
        <dbReference type="Google" id="ProtNLM"/>
    </source>
</evidence>
<gene>
    <name evidence="2" type="ORF">JJW18_18080</name>
    <name evidence="3" type="ORF">JJW19_03600</name>
</gene>
<feature type="chain" id="PRO_5043946786" description="Lipoprotein" evidence="1">
    <location>
        <begin position="22"/>
        <end position="156"/>
    </location>
</feature>
<dbReference type="EMBL" id="JAFFTB010000005">
    <property type="protein sequence ID" value="MBM9937218.1"/>
    <property type="molecule type" value="Genomic_DNA"/>
</dbReference>
<evidence type="ECO:0000313" key="2">
    <source>
        <dbReference type="EMBL" id="MBM9915392.1"/>
    </source>
</evidence>
<dbReference type="PROSITE" id="PS51257">
    <property type="entry name" value="PROKAR_LIPOPROTEIN"/>
    <property type="match status" value="1"/>
</dbReference>
<organism evidence="2 5">
    <name type="scientific">Stenotrophomonas lactitubi</name>
    <dbReference type="NCBI Taxonomy" id="2045214"/>
    <lineage>
        <taxon>Bacteria</taxon>
        <taxon>Pseudomonadati</taxon>
        <taxon>Pseudomonadota</taxon>
        <taxon>Gammaproteobacteria</taxon>
        <taxon>Lysobacterales</taxon>
        <taxon>Lysobacteraceae</taxon>
        <taxon>Stenotrophomonas</taxon>
    </lineage>
</organism>
<dbReference type="EMBL" id="JAFFTA010000031">
    <property type="protein sequence ID" value="MBM9915392.1"/>
    <property type="molecule type" value="Genomic_DNA"/>
</dbReference>
<dbReference type="Proteomes" id="UP000784064">
    <property type="component" value="Unassembled WGS sequence"/>
</dbReference>
<comment type="caution">
    <text evidence="2">The sequence shown here is derived from an EMBL/GenBank/DDBJ whole genome shotgun (WGS) entry which is preliminary data.</text>
</comment>
<evidence type="ECO:0000313" key="3">
    <source>
        <dbReference type="EMBL" id="MBM9937218.1"/>
    </source>
</evidence>
<keyword evidence="1" id="KW-0732">Signal</keyword>
<protein>
    <recommendedName>
        <fullName evidence="6">Lipoprotein</fullName>
    </recommendedName>
</protein>
<evidence type="ECO:0000313" key="4">
    <source>
        <dbReference type="Proteomes" id="UP000749453"/>
    </source>
</evidence>
<evidence type="ECO:0000313" key="5">
    <source>
        <dbReference type="Proteomes" id="UP000784064"/>
    </source>
</evidence>
<keyword evidence="4" id="KW-1185">Reference proteome</keyword>
<dbReference type="RefSeq" id="WP_205405895.1">
    <property type="nucleotide sequence ID" value="NZ_JAFFTA010000031.1"/>
</dbReference>
<feature type="signal peptide" evidence="1">
    <location>
        <begin position="1"/>
        <end position="21"/>
    </location>
</feature>